<evidence type="ECO:0000313" key="7">
    <source>
        <dbReference type="EMBL" id="KAG9445364.1"/>
    </source>
</evidence>
<protein>
    <recommendedName>
        <fullName evidence="6">AAA+ ATPase domain-containing protein</fullName>
    </recommendedName>
</protein>
<keyword evidence="5" id="KW-0175">Coiled coil</keyword>
<comment type="caution">
    <text evidence="7">The sequence shown here is derived from an EMBL/GenBank/DDBJ whole genome shotgun (WGS) entry which is preliminary data.</text>
</comment>
<organism evidence="7 8">
    <name type="scientific">Aristolochia fimbriata</name>
    <name type="common">White veined hardy Dutchman's pipe vine</name>
    <dbReference type="NCBI Taxonomy" id="158543"/>
    <lineage>
        <taxon>Eukaryota</taxon>
        <taxon>Viridiplantae</taxon>
        <taxon>Streptophyta</taxon>
        <taxon>Embryophyta</taxon>
        <taxon>Tracheophyta</taxon>
        <taxon>Spermatophyta</taxon>
        <taxon>Magnoliopsida</taxon>
        <taxon>Magnoliidae</taxon>
        <taxon>Piperales</taxon>
        <taxon>Aristolochiaceae</taxon>
        <taxon>Aristolochia</taxon>
    </lineage>
</organism>
<evidence type="ECO:0000313" key="8">
    <source>
        <dbReference type="Proteomes" id="UP000825729"/>
    </source>
</evidence>
<feature type="coiled-coil region" evidence="5">
    <location>
        <begin position="33"/>
        <end position="60"/>
    </location>
</feature>
<evidence type="ECO:0000256" key="5">
    <source>
        <dbReference type="SAM" id="Coils"/>
    </source>
</evidence>
<dbReference type="PANTHER" id="PTHR33463">
    <property type="entry name" value="NB-ARC DOMAIN-CONTAINING PROTEIN-RELATED"/>
    <property type="match status" value="1"/>
</dbReference>
<evidence type="ECO:0000259" key="6">
    <source>
        <dbReference type="SMART" id="SM00382"/>
    </source>
</evidence>
<keyword evidence="4" id="KW-0547">Nucleotide-binding</keyword>
<keyword evidence="2" id="KW-0677">Repeat</keyword>
<sequence length="1481" mass="168766">MEILVELAVQLGKGLYVPFKRHCGYLCCYAKNVKELEDEVQLLQTRRADMNRKLDEESRSNMTPQQVVKEWKGSADKSVEEAEILSRQMKEEQRCLMGWCPNLRWRHEVGKKASKQLDQVQKLKENGDRFLGSVTICHPRPPPDVEEIRLGDKYVATTVMEQVMDALGDDNVRSIGIHGMGGIGKTTLVKNINNRLKGSRLFDKVIFVTVSQNQNMNVIQDQITERLGMKLDHKDSTTTGINYSRANRLLEMLKKLKSVLIILDDVWTELKVVELGLPRKNEHECCKIIVTTRNREVCLQMGMDKEFEVKPLSYELAWALFESKVGDVLKNEKLLMVGEDIVKECGGSPLAIVTLGSTLAHEEDGYVWRDALSRLQSSEPTQLDGIISQVITSIEFSYDHLRDQGMKFCFLFCSLFPEDYEINLDDLRIFGIGEGFLDVRGKCLDAKVQLMAYIKRLKNCSLLLEGDVRNHVKLHDVVRLTALSIASKEGQGFKEKTRLGLTHWPRLDNEEECKRFSLIGNYSIEALPDSSNFPQLRTLLLTDCSEIRHIPNNFFVGMHALVNLDLYGVGHLDYWPQSISSLTNLRSLILGFYVYDIFDLSKLKNLEVLQIYGVVSNPVEFAKLSNLKILNMKEVHLEMIPASVISRLHNLEELYLNIWQNTDKEEGGCKGTDEIRSAASLVEVAALKRLTVLEVRVREEEVFFMPNNGWGHELQEFKIVFGNNSLDYDVYKSAGNTLVLGKLPEQVPQWVICLIKKVECLHLKWRPDLKKVLYLDTLTTLKQMEISNCSTILQIANTEEEEEEEAPLSISVLGRLEKLNLIRLSNLENIICQGPAQYLNITESFVMNLKVLEVEHCCKLVNLLPPNLLQALQLLERLKVKHCMAMRRIFVTSTTTDQGSSSISANYDLETRNSLEHLVELKLEEMPNLVRICDGPVPDRFLKNLKRVIIRNCGKLTPDIFAQDLVHCIENIEMIRLKNFSSYLSIETILLRLGRPGSIHLFQNLTSLSIGKCPTLKSICSFDSTSSTGSTSPIAYSQDVYSCHHEHHFLPQLRDLRLVDLPNLVNICDGPGCFGSQLVNVNVEGCGKLETIFSLSNMVRHGFRNLQDLSVINCVKMKAIFIVKEGEEEEEEEEEVVSPILLESCLLPQLRRLILTDLPELLSFCSWDRFHLPISNSLLSLMRIENCPKLGNYIQDQYQEPHHDQSIQRREQYEADQAPNHVLVLFGNAASNSNSPYFPMIPLLGIENNLQWLVVGDLREIQHVFCLKKEVEGGGGGGNIKCYSIFTRLQTLSLQRLEKLDSIWTGSISLNIGSSSFQNLWYLEVGDCNSLRYLFSPLVAKQLLHLYSLRVKSCKRLEKLILISDGEEKSTSAAGRIWTTAIEDVLPKLECLYLDYLPELTRVFSVETIFLQFPSLETIRVSRCSKLKQLSLGPNSSPLLKEIRGRQEWLQALEEDMTMEMKSRFKSLFHVDDESDDMEEV</sequence>
<dbReference type="SMART" id="SM00382">
    <property type="entry name" value="AAA"/>
    <property type="match status" value="1"/>
</dbReference>
<dbReference type="EMBL" id="JAINDJ010000006">
    <property type="protein sequence ID" value="KAG9445364.1"/>
    <property type="molecule type" value="Genomic_DNA"/>
</dbReference>
<dbReference type="GO" id="GO:0043531">
    <property type="term" value="F:ADP binding"/>
    <property type="evidence" value="ECO:0007669"/>
    <property type="project" value="InterPro"/>
</dbReference>
<dbReference type="Gene3D" id="3.40.50.300">
    <property type="entry name" value="P-loop containing nucleotide triphosphate hydrolases"/>
    <property type="match status" value="1"/>
</dbReference>
<dbReference type="Gene3D" id="3.80.10.10">
    <property type="entry name" value="Ribonuclease Inhibitor"/>
    <property type="match status" value="3"/>
</dbReference>
<dbReference type="Gene3D" id="1.10.8.430">
    <property type="entry name" value="Helical domain of apoptotic protease-activating factors"/>
    <property type="match status" value="1"/>
</dbReference>
<keyword evidence="4" id="KW-0067">ATP-binding</keyword>
<dbReference type="SUPFAM" id="SSF52540">
    <property type="entry name" value="P-loop containing nucleoside triphosphate hydrolases"/>
    <property type="match status" value="1"/>
</dbReference>
<reference evidence="7 8" key="1">
    <citation type="submission" date="2021-07" db="EMBL/GenBank/DDBJ databases">
        <title>The Aristolochia fimbriata genome: insights into angiosperm evolution, floral development and chemical biosynthesis.</title>
        <authorList>
            <person name="Jiao Y."/>
        </authorList>
    </citation>
    <scope>NUCLEOTIDE SEQUENCE [LARGE SCALE GENOMIC DNA]</scope>
    <source>
        <strain evidence="7">IBCAS-2021</strain>
        <tissue evidence="7">Leaf</tissue>
    </source>
</reference>
<dbReference type="FunFam" id="3.40.50.300:FF:001091">
    <property type="entry name" value="Probable disease resistance protein At1g61300"/>
    <property type="match status" value="1"/>
</dbReference>
<name>A0AAV7E9Q5_ARIFI</name>
<evidence type="ECO:0000256" key="2">
    <source>
        <dbReference type="ARBA" id="ARBA00022737"/>
    </source>
</evidence>
<dbReference type="GO" id="GO:0005524">
    <property type="term" value="F:ATP binding"/>
    <property type="evidence" value="ECO:0007669"/>
    <property type="project" value="UniProtKB-KW"/>
</dbReference>
<dbReference type="PANTHER" id="PTHR33463:SF209">
    <property type="entry name" value="DISEASE RESISTANCE PROTEIN RPS2-LIKE"/>
    <property type="match status" value="1"/>
</dbReference>
<gene>
    <name evidence="7" type="ORF">H6P81_016704</name>
</gene>
<dbReference type="SUPFAM" id="SSF52058">
    <property type="entry name" value="L domain-like"/>
    <property type="match status" value="1"/>
</dbReference>
<keyword evidence="3" id="KW-0611">Plant defense</keyword>
<dbReference type="InterPro" id="IPR032675">
    <property type="entry name" value="LRR_dom_sf"/>
</dbReference>
<dbReference type="SUPFAM" id="SSF52047">
    <property type="entry name" value="RNI-like"/>
    <property type="match status" value="1"/>
</dbReference>
<dbReference type="InterPro" id="IPR002182">
    <property type="entry name" value="NB-ARC"/>
</dbReference>
<dbReference type="Gene3D" id="1.10.10.10">
    <property type="entry name" value="Winged helix-like DNA-binding domain superfamily/Winged helix DNA-binding domain"/>
    <property type="match status" value="1"/>
</dbReference>
<dbReference type="InterPro" id="IPR036388">
    <property type="entry name" value="WH-like_DNA-bd_sf"/>
</dbReference>
<keyword evidence="8" id="KW-1185">Reference proteome</keyword>
<proteinExistence type="inferred from homology"/>
<dbReference type="PRINTS" id="PR00364">
    <property type="entry name" value="DISEASERSIST"/>
</dbReference>
<accession>A0AAV7E9Q5</accession>
<feature type="domain" description="AAA+ ATPase" evidence="6">
    <location>
        <begin position="171"/>
        <end position="313"/>
    </location>
</feature>
<evidence type="ECO:0000256" key="3">
    <source>
        <dbReference type="ARBA" id="ARBA00022821"/>
    </source>
</evidence>
<comment type="similarity">
    <text evidence="1">Belongs to the disease resistance NB-LRR family.</text>
</comment>
<dbReference type="InterPro" id="IPR003593">
    <property type="entry name" value="AAA+_ATPase"/>
</dbReference>
<dbReference type="GO" id="GO:0006952">
    <property type="term" value="P:defense response"/>
    <property type="evidence" value="ECO:0007669"/>
    <property type="project" value="UniProtKB-KW"/>
</dbReference>
<dbReference type="InterPro" id="IPR057135">
    <property type="entry name" value="At4g27190-like_LRR"/>
</dbReference>
<dbReference type="Proteomes" id="UP000825729">
    <property type="component" value="Unassembled WGS sequence"/>
</dbReference>
<dbReference type="InterPro" id="IPR042197">
    <property type="entry name" value="Apaf_helical"/>
</dbReference>
<dbReference type="InterPro" id="IPR027417">
    <property type="entry name" value="P-loop_NTPase"/>
</dbReference>
<evidence type="ECO:0000256" key="1">
    <source>
        <dbReference type="ARBA" id="ARBA00008894"/>
    </source>
</evidence>
<dbReference type="Pfam" id="PF23247">
    <property type="entry name" value="LRR_RPS2"/>
    <property type="match status" value="3"/>
</dbReference>
<dbReference type="Pfam" id="PF00931">
    <property type="entry name" value="NB-ARC"/>
    <property type="match status" value="1"/>
</dbReference>
<evidence type="ECO:0000256" key="4">
    <source>
        <dbReference type="ARBA" id="ARBA00022840"/>
    </source>
</evidence>
<dbReference type="InterPro" id="IPR050905">
    <property type="entry name" value="Plant_NBS-LRR"/>
</dbReference>